<dbReference type="InterPro" id="IPR029044">
    <property type="entry name" value="Nucleotide-diphossugar_trans"/>
</dbReference>
<comment type="similarity">
    <text evidence="1">Belongs to the glycosyltransferase 2 family.</text>
</comment>
<sequence length="351" mass="39399">MASQSNDGVYACIITFNRRDILLECLQAVYSQTHAVSGVLVLDNASTDGTDEMLASEGFLTRPGFVYHRNAVNSGVSPGFEQLVRLGYEQGASWVWVMDDDVIPSETALAELIGASRHFDSPAEIGFLISAARTPDGLENNVPHVDMRRDRSNWKNRPEPEWGHMLAHSMVRVRNAGLTSILIPRTTIEACGVPSGDFAVLGEDADYTLRISAWRPGYLVGRSRVLHKRSISGYIHVLVETNEARLNRFYYYYRNFFYLRKQYHPTGDLITFLLQSAYHLLRMPTAPSHRLRRARYLIQGLVAGLFFKPRYQPVVPIPGSSLSRTHSGSIQQEGTRRGVDQNTKLDAVKLG</sequence>
<evidence type="ECO:0000256" key="3">
    <source>
        <dbReference type="ARBA" id="ARBA00022679"/>
    </source>
</evidence>
<dbReference type="PANTHER" id="PTHR43179">
    <property type="entry name" value="RHAMNOSYLTRANSFERASE WBBL"/>
    <property type="match status" value="1"/>
</dbReference>
<evidence type="ECO:0000256" key="1">
    <source>
        <dbReference type="ARBA" id="ARBA00006739"/>
    </source>
</evidence>
<proteinExistence type="inferred from homology"/>
<name>A0A512DVP8_9PROT</name>
<dbReference type="RefSeq" id="WP_044430521.1">
    <property type="nucleotide sequence ID" value="NZ_BJYZ01000022.1"/>
</dbReference>
<dbReference type="Proteomes" id="UP000321523">
    <property type="component" value="Unassembled WGS sequence"/>
</dbReference>
<dbReference type="PANTHER" id="PTHR43179:SF12">
    <property type="entry name" value="GALACTOFURANOSYLTRANSFERASE GLFT2"/>
    <property type="match status" value="1"/>
</dbReference>
<dbReference type="SUPFAM" id="SSF53448">
    <property type="entry name" value="Nucleotide-diphospho-sugar transferases"/>
    <property type="match status" value="1"/>
</dbReference>
<reference evidence="6 7" key="1">
    <citation type="submission" date="2019-07" db="EMBL/GenBank/DDBJ databases">
        <title>Whole genome shotgun sequence of Skermanella aerolata NBRC 106429.</title>
        <authorList>
            <person name="Hosoyama A."/>
            <person name="Uohara A."/>
            <person name="Ohji S."/>
            <person name="Ichikawa N."/>
        </authorList>
    </citation>
    <scope>NUCLEOTIDE SEQUENCE [LARGE SCALE GENOMIC DNA]</scope>
    <source>
        <strain evidence="6 7">NBRC 106429</strain>
    </source>
</reference>
<dbReference type="EMBL" id="BJYZ01000022">
    <property type="protein sequence ID" value="GEO40549.1"/>
    <property type="molecule type" value="Genomic_DNA"/>
</dbReference>
<keyword evidence="7" id="KW-1185">Reference proteome</keyword>
<comment type="caution">
    <text evidence="6">The sequence shown here is derived from an EMBL/GenBank/DDBJ whole genome shotgun (WGS) entry which is preliminary data.</text>
</comment>
<feature type="domain" description="Glycosyltransferase 2-like" evidence="5">
    <location>
        <begin position="12"/>
        <end position="115"/>
    </location>
</feature>
<evidence type="ECO:0000313" key="6">
    <source>
        <dbReference type="EMBL" id="GEO40549.1"/>
    </source>
</evidence>
<keyword evidence="2" id="KW-0328">Glycosyltransferase</keyword>
<evidence type="ECO:0000256" key="2">
    <source>
        <dbReference type="ARBA" id="ARBA00022676"/>
    </source>
</evidence>
<feature type="region of interest" description="Disordered" evidence="4">
    <location>
        <begin position="318"/>
        <end position="342"/>
    </location>
</feature>
<feature type="compositionally biased region" description="Polar residues" evidence="4">
    <location>
        <begin position="320"/>
        <end position="333"/>
    </location>
</feature>
<evidence type="ECO:0000313" key="7">
    <source>
        <dbReference type="Proteomes" id="UP000321523"/>
    </source>
</evidence>
<gene>
    <name evidence="6" type="ORF">SAE02_46970</name>
</gene>
<dbReference type="AlphaFoldDB" id="A0A512DVP8"/>
<keyword evidence="3 6" id="KW-0808">Transferase</keyword>
<accession>A0A512DVP8</accession>
<protein>
    <submittedName>
        <fullName evidence="6">Glycosyl transferase</fullName>
    </submittedName>
</protein>
<evidence type="ECO:0000259" key="5">
    <source>
        <dbReference type="Pfam" id="PF00535"/>
    </source>
</evidence>
<organism evidence="6 7">
    <name type="scientific">Skermanella aerolata</name>
    <dbReference type="NCBI Taxonomy" id="393310"/>
    <lineage>
        <taxon>Bacteria</taxon>
        <taxon>Pseudomonadati</taxon>
        <taxon>Pseudomonadota</taxon>
        <taxon>Alphaproteobacteria</taxon>
        <taxon>Rhodospirillales</taxon>
        <taxon>Azospirillaceae</taxon>
        <taxon>Skermanella</taxon>
    </lineage>
</organism>
<evidence type="ECO:0000256" key="4">
    <source>
        <dbReference type="SAM" id="MobiDB-lite"/>
    </source>
</evidence>
<dbReference type="InterPro" id="IPR001173">
    <property type="entry name" value="Glyco_trans_2-like"/>
</dbReference>
<dbReference type="Pfam" id="PF00535">
    <property type="entry name" value="Glycos_transf_2"/>
    <property type="match status" value="1"/>
</dbReference>
<dbReference type="GO" id="GO:0016757">
    <property type="term" value="F:glycosyltransferase activity"/>
    <property type="evidence" value="ECO:0007669"/>
    <property type="project" value="UniProtKB-KW"/>
</dbReference>
<dbReference type="Gene3D" id="3.90.550.10">
    <property type="entry name" value="Spore Coat Polysaccharide Biosynthesis Protein SpsA, Chain A"/>
    <property type="match status" value="1"/>
</dbReference>